<evidence type="ECO:0000313" key="1">
    <source>
        <dbReference type="EMBL" id="CAL1688722.1"/>
    </source>
</evidence>
<dbReference type="Proteomes" id="UP001497644">
    <property type="component" value="Chromosome 9"/>
</dbReference>
<protein>
    <submittedName>
        <fullName evidence="1">Uncharacterized protein</fullName>
    </submittedName>
</protein>
<proteinExistence type="predicted"/>
<keyword evidence="2" id="KW-1185">Reference proteome</keyword>
<accession>A0AAV2P7M6</accession>
<name>A0AAV2P7M6_9HYME</name>
<sequence length="72" mass="8597">MLNRRAHCGSSKAQRLIRTTRTNTGTRIRTRSRDEIQGRMHIERTMKVAYKRVPRIPLKRHQPIVRQYTSLI</sequence>
<dbReference type="AlphaFoldDB" id="A0AAV2P7M6"/>
<organism evidence="1 2">
    <name type="scientific">Lasius platythorax</name>
    <dbReference type="NCBI Taxonomy" id="488582"/>
    <lineage>
        <taxon>Eukaryota</taxon>
        <taxon>Metazoa</taxon>
        <taxon>Ecdysozoa</taxon>
        <taxon>Arthropoda</taxon>
        <taxon>Hexapoda</taxon>
        <taxon>Insecta</taxon>
        <taxon>Pterygota</taxon>
        <taxon>Neoptera</taxon>
        <taxon>Endopterygota</taxon>
        <taxon>Hymenoptera</taxon>
        <taxon>Apocrita</taxon>
        <taxon>Aculeata</taxon>
        <taxon>Formicoidea</taxon>
        <taxon>Formicidae</taxon>
        <taxon>Formicinae</taxon>
        <taxon>Lasius</taxon>
        <taxon>Lasius</taxon>
    </lineage>
</organism>
<dbReference type="EMBL" id="OZ034832">
    <property type="protein sequence ID" value="CAL1688722.1"/>
    <property type="molecule type" value="Genomic_DNA"/>
</dbReference>
<reference evidence="1" key="1">
    <citation type="submission" date="2024-04" db="EMBL/GenBank/DDBJ databases">
        <authorList>
            <consortium name="Molecular Ecology Group"/>
        </authorList>
    </citation>
    <scope>NUCLEOTIDE SEQUENCE</scope>
</reference>
<evidence type="ECO:0000313" key="2">
    <source>
        <dbReference type="Proteomes" id="UP001497644"/>
    </source>
</evidence>
<gene>
    <name evidence="1" type="ORF">LPLAT_LOCUS13782</name>
</gene>